<evidence type="ECO:0000313" key="3">
    <source>
        <dbReference type="EMBL" id="VFV37464.1"/>
    </source>
</evidence>
<protein>
    <submittedName>
        <fullName evidence="3">Plasma membrane</fullName>
    </submittedName>
</protein>
<organism evidence="3 4">
    <name type="scientific">Lynx pardinus</name>
    <name type="common">Iberian lynx</name>
    <name type="synonym">Felis pardina</name>
    <dbReference type="NCBI Taxonomy" id="191816"/>
    <lineage>
        <taxon>Eukaryota</taxon>
        <taxon>Metazoa</taxon>
        <taxon>Chordata</taxon>
        <taxon>Craniata</taxon>
        <taxon>Vertebrata</taxon>
        <taxon>Euteleostomi</taxon>
        <taxon>Mammalia</taxon>
        <taxon>Eutheria</taxon>
        <taxon>Laurasiatheria</taxon>
        <taxon>Carnivora</taxon>
        <taxon>Feliformia</taxon>
        <taxon>Felidae</taxon>
        <taxon>Felinae</taxon>
        <taxon>Lynx</taxon>
    </lineage>
</organism>
<accession>A0A485NZF0</accession>
<dbReference type="GO" id="GO:0005886">
    <property type="term" value="C:plasma membrane"/>
    <property type="evidence" value="ECO:0007669"/>
    <property type="project" value="TreeGrafter"/>
</dbReference>
<dbReference type="EMBL" id="CAAGRJ010024393">
    <property type="protein sequence ID" value="VFV37464.1"/>
    <property type="molecule type" value="Genomic_DNA"/>
</dbReference>
<reference evidence="3 4" key="1">
    <citation type="submission" date="2019-01" db="EMBL/GenBank/DDBJ databases">
        <authorList>
            <person name="Alioto T."/>
            <person name="Alioto T."/>
        </authorList>
    </citation>
    <scope>NUCLEOTIDE SEQUENCE [LARGE SCALE GENOMIC DNA]</scope>
</reference>
<dbReference type="PANTHER" id="PTHR24093">
    <property type="entry name" value="CATION TRANSPORTING ATPASE"/>
    <property type="match status" value="1"/>
</dbReference>
<dbReference type="Gene3D" id="1.20.1110.10">
    <property type="entry name" value="Calcium-transporting ATPase, transmembrane domain"/>
    <property type="match status" value="1"/>
</dbReference>
<dbReference type="PANTHER" id="PTHR24093:SF369">
    <property type="entry name" value="CALCIUM-TRANSPORTING ATPASE"/>
    <property type="match status" value="1"/>
</dbReference>
<comment type="subcellular location">
    <subcellularLocation>
        <location evidence="1">Endomembrane system</location>
        <topology evidence="1">Multi-pass membrane protein</topology>
    </subcellularLocation>
</comment>
<dbReference type="GO" id="GO:0005388">
    <property type="term" value="F:P-type calcium transporter activity"/>
    <property type="evidence" value="ECO:0007669"/>
    <property type="project" value="TreeGrafter"/>
</dbReference>
<dbReference type="GO" id="GO:0012505">
    <property type="term" value="C:endomembrane system"/>
    <property type="evidence" value="ECO:0007669"/>
    <property type="project" value="UniProtKB-SubCell"/>
</dbReference>
<dbReference type="GO" id="GO:0030165">
    <property type="term" value="F:PDZ domain binding"/>
    <property type="evidence" value="ECO:0007669"/>
    <property type="project" value="TreeGrafter"/>
</dbReference>
<feature type="non-terminal residue" evidence="3">
    <location>
        <position position="101"/>
    </location>
</feature>
<evidence type="ECO:0000256" key="1">
    <source>
        <dbReference type="ARBA" id="ARBA00004127"/>
    </source>
</evidence>
<keyword evidence="2" id="KW-0460">Magnesium</keyword>
<dbReference type="AlphaFoldDB" id="A0A485NZF0"/>
<name>A0A485NZF0_LYNPA</name>
<sequence>MDLGIGEHKWTLDYTAVCVIRYTECIVQFSIIGITVLMVAVPKNLPHAVPLSLAYSIKKITKENNLVRHLEAFETTGNATIICLDKMRTLTINRMVVQAYI</sequence>
<dbReference type="SUPFAM" id="SSF81665">
    <property type="entry name" value="Calcium ATPase, transmembrane domain M"/>
    <property type="match status" value="1"/>
</dbReference>
<dbReference type="InterPro" id="IPR023298">
    <property type="entry name" value="ATPase_P-typ_TM_dom_sf"/>
</dbReference>
<dbReference type="Proteomes" id="UP000386466">
    <property type="component" value="Unassembled WGS sequence"/>
</dbReference>
<keyword evidence="4" id="KW-1185">Reference proteome</keyword>
<dbReference type="GO" id="GO:0051480">
    <property type="term" value="P:regulation of cytosolic calcium ion concentration"/>
    <property type="evidence" value="ECO:0007669"/>
    <property type="project" value="TreeGrafter"/>
</dbReference>
<gene>
    <name evidence="3" type="ORF">LYPA_23C000021</name>
</gene>
<proteinExistence type="predicted"/>
<evidence type="ECO:0000256" key="2">
    <source>
        <dbReference type="ARBA" id="ARBA00022842"/>
    </source>
</evidence>
<evidence type="ECO:0000313" key="4">
    <source>
        <dbReference type="Proteomes" id="UP000386466"/>
    </source>
</evidence>